<comment type="caution">
    <text evidence="17">The sequence shown here is derived from an EMBL/GenBank/DDBJ whole genome shotgun (WGS) entry which is preliminary data.</text>
</comment>
<evidence type="ECO:0000259" key="15">
    <source>
        <dbReference type="PROSITE" id="PS51183"/>
    </source>
</evidence>
<evidence type="ECO:0000313" key="18">
    <source>
        <dbReference type="Proteomes" id="UP000092600"/>
    </source>
</evidence>
<feature type="compositionally biased region" description="Basic residues" evidence="13">
    <location>
        <begin position="1003"/>
        <end position="1022"/>
    </location>
</feature>
<feature type="domain" description="JmjN" evidence="15">
    <location>
        <begin position="23"/>
        <end position="64"/>
    </location>
</feature>
<keyword evidence="8" id="KW-0408">Iron</keyword>
<dbReference type="PANTHER" id="PTHR10694">
    <property type="entry name" value="LYSINE-SPECIFIC DEMETHYLASE"/>
    <property type="match status" value="1"/>
</dbReference>
<feature type="region of interest" description="Disordered" evidence="13">
    <location>
        <begin position="974"/>
        <end position="1112"/>
    </location>
</feature>
<dbReference type="SMART" id="SM00558">
    <property type="entry name" value="JmjC"/>
    <property type="match status" value="1"/>
</dbReference>
<evidence type="ECO:0000259" key="14">
    <source>
        <dbReference type="PROSITE" id="PS50157"/>
    </source>
</evidence>
<dbReference type="GO" id="GO:0000785">
    <property type="term" value="C:chromatin"/>
    <property type="evidence" value="ECO:0007669"/>
    <property type="project" value="TreeGrafter"/>
</dbReference>
<keyword evidence="1" id="KW-0479">Metal-binding</keyword>
<feature type="domain" description="C2H2-type" evidence="14">
    <location>
        <begin position="1200"/>
        <end position="1231"/>
    </location>
</feature>
<dbReference type="Gene3D" id="3.30.160.60">
    <property type="entry name" value="Classic Zinc Finger"/>
    <property type="match status" value="1"/>
</dbReference>
<evidence type="ECO:0000256" key="8">
    <source>
        <dbReference type="ARBA" id="ARBA00023004"/>
    </source>
</evidence>
<dbReference type="InterPro" id="IPR003349">
    <property type="entry name" value="JmjN"/>
</dbReference>
<dbReference type="GO" id="GO:0032259">
    <property type="term" value="P:methylation"/>
    <property type="evidence" value="ECO:0007669"/>
    <property type="project" value="UniProtKB-KW"/>
</dbReference>
<dbReference type="SUPFAM" id="SSF57667">
    <property type="entry name" value="beta-beta-alpha zinc fingers"/>
    <property type="match status" value="1"/>
</dbReference>
<keyword evidence="6" id="KW-0223">Dioxygenase</keyword>
<dbReference type="AlphaFoldDB" id="A0A199W5D5"/>
<dbReference type="PROSITE" id="PS50157">
    <property type="entry name" value="ZINC_FINGER_C2H2_2"/>
    <property type="match status" value="4"/>
</dbReference>
<accession>A0A199W5D5</accession>
<feature type="domain" description="JmjC" evidence="16">
    <location>
        <begin position="186"/>
        <end position="379"/>
    </location>
</feature>
<keyword evidence="4" id="KW-0862">Zinc</keyword>
<dbReference type="Proteomes" id="UP000092600">
    <property type="component" value="Unassembled WGS sequence"/>
</dbReference>
<keyword evidence="11" id="KW-0539">Nucleus</keyword>
<organism evidence="17 18">
    <name type="scientific">Ananas comosus</name>
    <name type="common">Pineapple</name>
    <name type="synonym">Ananas ananas</name>
    <dbReference type="NCBI Taxonomy" id="4615"/>
    <lineage>
        <taxon>Eukaryota</taxon>
        <taxon>Viridiplantae</taxon>
        <taxon>Streptophyta</taxon>
        <taxon>Embryophyta</taxon>
        <taxon>Tracheophyta</taxon>
        <taxon>Spermatophyta</taxon>
        <taxon>Magnoliopsida</taxon>
        <taxon>Liliopsida</taxon>
        <taxon>Poales</taxon>
        <taxon>Bromeliaceae</taxon>
        <taxon>Bromelioideae</taxon>
        <taxon>Ananas</taxon>
    </lineage>
</organism>
<reference evidence="17 18" key="1">
    <citation type="journal article" date="2016" name="DNA Res.">
        <title>The draft genome of MD-2 pineapple using hybrid error correction of long reads.</title>
        <authorList>
            <person name="Redwan R.M."/>
            <person name="Saidin A."/>
            <person name="Kumar S.V."/>
        </authorList>
    </citation>
    <scope>NUCLEOTIDE SEQUENCE [LARGE SCALE GENOMIC DNA]</scope>
    <source>
        <strain evidence="18">cv. MD2</strain>
        <tissue evidence="17">Leaf</tissue>
    </source>
</reference>
<evidence type="ECO:0000313" key="17">
    <source>
        <dbReference type="EMBL" id="OAY84461.1"/>
    </source>
</evidence>
<dbReference type="Pfam" id="PF02375">
    <property type="entry name" value="JmjN"/>
    <property type="match status" value="1"/>
</dbReference>
<dbReference type="GO" id="GO:0034647">
    <property type="term" value="F:histone H3K4me/H3K4me2/H3K4me3 demethylase activity"/>
    <property type="evidence" value="ECO:0007669"/>
    <property type="project" value="TreeGrafter"/>
</dbReference>
<evidence type="ECO:0000256" key="6">
    <source>
        <dbReference type="ARBA" id="ARBA00022964"/>
    </source>
</evidence>
<name>A0A199W5D5_ANACO</name>
<sequence length="1233" mass="136800">MSRSGECCRSSEVPAWLKSLPAAPEYHPSRAEFRDPIAYILKIEAEASSYGICKIVPPLPAPPRKTALANFDRSFAARCPPSDTPTPPHLRRPPAAARPPLPPPPAPPPRPEARLAEPRPFASKADHFRRSFLAKSPPSPDIDALFWNSAAAGRPFSVDYANDIPGSGFSPLPRRRPHSDPATVADTPWNMRGVSRAPGSLLRFMREEIPGVTSPMIYVAMMFSWFAWHVEDHELHSLNYLHTGAPKTWYGVPRDAALAFEEAVREHGYAGEVNPLGTSLLALFQLTRILLKLERLYTAEFVAVTFAILGEKTTVMSPEVLVASGIPCCRLVQNAGEFVVTFPGAYHSGFSHGFNCAEAANIATPGWLKVAKEAAIRRASINYPPMVSHYQLLYALALSLFSRVPFCGGNEPRSCRLRDKMKGEGEEMIKNEFVRSVIQNNNLLSTLLNDGSSCVILPQNVPDSLLCSNSHARSQIKIKPRLSQGLNSREEALEASRLLPSDDFKQGYNMGIRDFGGFCSVKGNSLSVSNGKKILSATYGKFGSADLCSSSSDSQNMECDKEGTCQGDGLLDQGLLSCVTCGILSFSCVAVIQPREEAAKYLMSTDCSFLNNHFNGAGEVGGIDNDRNTWITDDFSGKRDSHVADRSNTYSVHASDHSVEVISDITYQKGASALDLLASVYGDLSDSDDEVLDAEDKSQLKLEFAEGIQSENSKSTGEKELAISRSSMKFVEEPIRNSCMEFGGSSDKMGTPNVPHDLCSDSADAAGAATITREVRCFSAKLQNSTTPAVRSDKDSSRMHVFCLEHAIEVERQLQPVDYPKIEAAAKALAKELEIDHDWKDIHFREARKEDQQIIRAALEDEEAIPANCDWAVKMGINLYYSANLSKSPLYSKQMPYNAVIYKAFGRNSPNHSPMKLKASGGRRAGRQKKIAVAGRWCGKVWMANQVHPFLACRNREADDAEFVESLCSRKVDRKPEFDPDTDHGGRVAPSTRKGNNASTARKLGRKRKKKPLKKTNTKRPRNSKEGTSRTMDNVAEPAISLCGRVLRSSRTKRPEKLKQNSLKCKDELEDGTRPPIKKHPSRSDKNKPVRKQIMKKKTKKNEAPSHITKGDEGGEYTCDIEGCSMTFSTKQDLATHKRDICPVKGCLKKFFSHKYLVQHRKVHMDDRPLECPWKGCKRTFKWPWARTEHIRVHTGDRPYVCREPGCGQTFRFVSDFSRHKRKTGHSVKKSKR</sequence>
<dbReference type="FunFam" id="3.30.160.60:FF:000747">
    <property type="entry name" value="Probable lysine-specific demethylase ELF6"/>
    <property type="match status" value="1"/>
</dbReference>
<feature type="compositionally biased region" description="Pro residues" evidence="13">
    <location>
        <begin position="96"/>
        <end position="110"/>
    </location>
</feature>
<dbReference type="SUPFAM" id="SSF51197">
    <property type="entry name" value="Clavaminate synthase-like"/>
    <property type="match status" value="1"/>
</dbReference>
<dbReference type="EMBL" id="LSRQ01000221">
    <property type="protein sequence ID" value="OAY84461.1"/>
    <property type="molecule type" value="Genomic_DNA"/>
</dbReference>
<dbReference type="InterPro" id="IPR013087">
    <property type="entry name" value="Znf_C2H2_type"/>
</dbReference>
<evidence type="ECO:0000256" key="4">
    <source>
        <dbReference type="ARBA" id="ARBA00022833"/>
    </source>
</evidence>
<dbReference type="STRING" id="4615.A0A199W5D5"/>
<feature type="compositionally biased region" description="Basic residues" evidence="13">
    <location>
        <begin position="1089"/>
        <end position="1100"/>
    </location>
</feature>
<dbReference type="GO" id="GO:0008168">
    <property type="term" value="F:methyltransferase activity"/>
    <property type="evidence" value="ECO:0007669"/>
    <property type="project" value="UniProtKB-KW"/>
</dbReference>
<dbReference type="Pfam" id="PF02373">
    <property type="entry name" value="JmjC"/>
    <property type="match status" value="1"/>
</dbReference>
<evidence type="ECO:0000256" key="10">
    <source>
        <dbReference type="ARBA" id="ARBA00023163"/>
    </source>
</evidence>
<dbReference type="SMART" id="SM00355">
    <property type="entry name" value="ZnF_C2H2"/>
    <property type="match status" value="4"/>
</dbReference>
<proteinExistence type="predicted"/>
<feature type="compositionally biased region" description="Basic and acidic residues" evidence="13">
    <location>
        <begin position="1053"/>
        <end position="1073"/>
    </location>
</feature>
<dbReference type="GO" id="GO:0040029">
    <property type="term" value="P:epigenetic regulation of gene expression"/>
    <property type="evidence" value="ECO:0007669"/>
    <property type="project" value="UniProtKB-ARBA"/>
</dbReference>
<keyword evidence="9" id="KW-0805">Transcription regulation</keyword>
<dbReference type="SMART" id="SM00545">
    <property type="entry name" value="JmjN"/>
    <property type="match status" value="1"/>
</dbReference>
<dbReference type="PROSITE" id="PS51184">
    <property type="entry name" value="JMJC"/>
    <property type="match status" value="1"/>
</dbReference>
<dbReference type="InterPro" id="IPR036236">
    <property type="entry name" value="Znf_C2H2_sf"/>
</dbReference>
<dbReference type="Gene3D" id="2.60.120.650">
    <property type="entry name" value="Cupin"/>
    <property type="match status" value="1"/>
</dbReference>
<feature type="region of interest" description="Disordered" evidence="13">
    <location>
        <begin position="168"/>
        <end position="190"/>
    </location>
</feature>
<dbReference type="PROSITE" id="PS00028">
    <property type="entry name" value="ZINC_FINGER_C2H2_1"/>
    <property type="match status" value="3"/>
</dbReference>
<feature type="domain" description="C2H2-type" evidence="14">
    <location>
        <begin position="1170"/>
        <end position="1199"/>
    </location>
</feature>
<dbReference type="GO" id="GO:0005634">
    <property type="term" value="C:nucleus"/>
    <property type="evidence" value="ECO:0007669"/>
    <property type="project" value="TreeGrafter"/>
</dbReference>
<evidence type="ECO:0000256" key="12">
    <source>
        <dbReference type="PROSITE-ProRule" id="PRU00042"/>
    </source>
</evidence>
<feature type="domain" description="C2H2-type" evidence="14">
    <location>
        <begin position="1117"/>
        <end position="1139"/>
    </location>
</feature>
<keyword evidence="2" id="KW-0677">Repeat</keyword>
<keyword evidence="7" id="KW-0560">Oxidoreductase</keyword>
<evidence type="ECO:0000256" key="13">
    <source>
        <dbReference type="SAM" id="MobiDB-lite"/>
    </source>
</evidence>
<feature type="domain" description="C2H2-type" evidence="14">
    <location>
        <begin position="1140"/>
        <end position="1169"/>
    </location>
</feature>
<evidence type="ECO:0000256" key="1">
    <source>
        <dbReference type="ARBA" id="ARBA00022723"/>
    </source>
</evidence>
<gene>
    <name evidence="17" type="ORF">ACMD2_03858</name>
</gene>
<feature type="region of interest" description="Disordered" evidence="13">
    <location>
        <begin position="76"/>
        <end position="115"/>
    </location>
</feature>
<keyword evidence="10" id="KW-0804">Transcription</keyword>
<evidence type="ECO:0000256" key="11">
    <source>
        <dbReference type="ARBA" id="ARBA00023242"/>
    </source>
</evidence>
<evidence type="ECO:0000256" key="5">
    <source>
        <dbReference type="ARBA" id="ARBA00022853"/>
    </source>
</evidence>
<dbReference type="GO" id="GO:0008270">
    <property type="term" value="F:zinc ion binding"/>
    <property type="evidence" value="ECO:0007669"/>
    <property type="project" value="UniProtKB-KW"/>
</dbReference>
<keyword evidence="17" id="KW-0808">Transferase</keyword>
<evidence type="ECO:0000256" key="3">
    <source>
        <dbReference type="ARBA" id="ARBA00022771"/>
    </source>
</evidence>
<keyword evidence="3 12" id="KW-0863">Zinc-finger</keyword>
<evidence type="ECO:0000259" key="16">
    <source>
        <dbReference type="PROSITE" id="PS51184"/>
    </source>
</evidence>
<feature type="compositionally biased region" description="Basic and acidic residues" evidence="13">
    <location>
        <begin position="974"/>
        <end position="986"/>
    </location>
</feature>
<dbReference type="PANTHER" id="PTHR10694:SF38">
    <property type="entry name" value="LYSINE-SPECIFIC DEMETHYLASE REF6"/>
    <property type="match status" value="1"/>
</dbReference>
<evidence type="ECO:0000256" key="9">
    <source>
        <dbReference type="ARBA" id="ARBA00023015"/>
    </source>
</evidence>
<keyword evidence="5" id="KW-0156">Chromatin regulator</keyword>
<protein>
    <submittedName>
        <fullName evidence="17">Lysine-specific demethylase</fullName>
    </submittedName>
</protein>
<evidence type="ECO:0000256" key="7">
    <source>
        <dbReference type="ARBA" id="ARBA00023002"/>
    </source>
</evidence>
<feature type="compositionally biased region" description="Basic and acidic residues" evidence="13">
    <location>
        <begin position="1101"/>
        <end position="1112"/>
    </location>
</feature>
<dbReference type="InterPro" id="IPR003347">
    <property type="entry name" value="JmjC_dom"/>
</dbReference>
<evidence type="ECO:0000256" key="2">
    <source>
        <dbReference type="ARBA" id="ARBA00022737"/>
    </source>
</evidence>
<dbReference type="PROSITE" id="PS51183">
    <property type="entry name" value="JMJN"/>
    <property type="match status" value="1"/>
</dbReference>
<keyword evidence="17" id="KW-0489">Methyltransferase</keyword>